<reference evidence="3" key="1">
    <citation type="submission" date="2024-07" db="EMBL/GenBank/DDBJ databases">
        <title>Two chromosome-level genome assemblies of Korean endemic species Abeliophyllum distichum and Forsythia ovata (Oleaceae).</title>
        <authorList>
            <person name="Jang H."/>
        </authorList>
    </citation>
    <scope>NUCLEOTIDE SEQUENCE [LARGE SCALE GENOMIC DNA]</scope>
</reference>
<comment type="caution">
    <text evidence="2">The sequence shown here is derived from an EMBL/GenBank/DDBJ whole genome shotgun (WGS) entry which is preliminary data.</text>
</comment>
<proteinExistence type="predicted"/>
<evidence type="ECO:0000313" key="2">
    <source>
        <dbReference type="EMBL" id="KAL2552444.1"/>
    </source>
</evidence>
<feature type="compositionally biased region" description="Polar residues" evidence="1">
    <location>
        <begin position="1"/>
        <end position="10"/>
    </location>
</feature>
<feature type="region of interest" description="Disordered" evidence="1">
    <location>
        <begin position="1"/>
        <end position="49"/>
    </location>
</feature>
<keyword evidence="3" id="KW-1185">Reference proteome</keyword>
<feature type="compositionally biased region" description="Basic and acidic residues" evidence="1">
    <location>
        <begin position="109"/>
        <end position="137"/>
    </location>
</feature>
<accession>A0ABD1WS04</accession>
<evidence type="ECO:0000256" key="1">
    <source>
        <dbReference type="SAM" id="MobiDB-lite"/>
    </source>
</evidence>
<evidence type="ECO:0000313" key="3">
    <source>
        <dbReference type="Proteomes" id="UP001604277"/>
    </source>
</evidence>
<dbReference type="AlphaFoldDB" id="A0ABD1WS04"/>
<protein>
    <submittedName>
        <fullName evidence="2">Uncharacterized protein</fullName>
    </submittedName>
</protein>
<dbReference type="Proteomes" id="UP001604277">
    <property type="component" value="Unassembled WGS sequence"/>
</dbReference>
<dbReference type="EMBL" id="JBFOLJ010000002">
    <property type="protein sequence ID" value="KAL2552444.1"/>
    <property type="molecule type" value="Genomic_DNA"/>
</dbReference>
<feature type="region of interest" description="Disordered" evidence="1">
    <location>
        <begin position="101"/>
        <end position="137"/>
    </location>
</feature>
<organism evidence="2 3">
    <name type="scientific">Forsythia ovata</name>
    <dbReference type="NCBI Taxonomy" id="205694"/>
    <lineage>
        <taxon>Eukaryota</taxon>
        <taxon>Viridiplantae</taxon>
        <taxon>Streptophyta</taxon>
        <taxon>Embryophyta</taxon>
        <taxon>Tracheophyta</taxon>
        <taxon>Spermatophyta</taxon>
        <taxon>Magnoliopsida</taxon>
        <taxon>eudicotyledons</taxon>
        <taxon>Gunneridae</taxon>
        <taxon>Pentapetalae</taxon>
        <taxon>asterids</taxon>
        <taxon>lamiids</taxon>
        <taxon>Lamiales</taxon>
        <taxon>Oleaceae</taxon>
        <taxon>Forsythieae</taxon>
        <taxon>Forsythia</taxon>
    </lineage>
</organism>
<gene>
    <name evidence="2" type="ORF">Fot_06063</name>
</gene>
<name>A0ABD1WS04_9LAMI</name>
<sequence>MTIDTPNRSLTKSKKASPKVESMLESNTSSHQRIKFSTPKNFHKTKETTKIKACKTETRTKSKKNLKREKYIQQTLTIDESQKITVTGKFYLAKKKVELISLGQPKKNNNKESAKGEDHGKEDKNTKNKNEREKMQDNKVMLITKLPLFSLGGFTMPTADKFKKILRELLFTGPSNKNTKLMPEFSYR</sequence>